<dbReference type="InterPro" id="IPR029044">
    <property type="entry name" value="Nucleotide-diphossugar_trans"/>
</dbReference>
<dbReference type="PANTHER" id="PTHR22916">
    <property type="entry name" value="GLYCOSYLTRANSFERASE"/>
    <property type="match status" value="1"/>
</dbReference>
<dbReference type="HOGENOM" id="CLU_760446_0_0_10"/>
<comment type="caution">
    <text evidence="2">The sequence shown here is derived from an EMBL/GenBank/DDBJ whole genome shotgun (WGS) entry which is preliminary data.</text>
</comment>
<dbReference type="GO" id="GO:0016758">
    <property type="term" value="F:hexosyltransferase activity"/>
    <property type="evidence" value="ECO:0007669"/>
    <property type="project" value="UniProtKB-ARBA"/>
</dbReference>
<keyword evidence="2" id="KW-0328">Glycosyltransferase</keyword>
<dbReference type="InterPro" id="IPR001173">
    <property type="entry name" value="Glyco_trans_2-like"/>
</dbReference>
<dbReference type="BioCyc" id="PMAR862515-HMP:GMOO-1472-MONOMER"/>
<protein>
    <submittedName>
        <fullName evidence="2">Glycosyltransferase, group 2 family protein</fullName>
        <ecNumber evidence="2">2.4.-.-</ecNumber>
    </submittedName>
</protein>
<dbReference type="Pfam" id="PF00535">
    <property type="entry name" value="Glycos_transf_2"/>
    <property type="match status" value="1"/>
</dbReference>
<evidence type="ECO:0000313" key="2">
    <source>
        <dbReference type="EMBL" id="EFM01614.1"/>
    </source>
</evidence>
<gene>
    <name evidence="2" type="ORF">HMPREF0658_1449</name>
</gene>
<proteinExistence type="predicted"/>
<evidence type="ECO:0000313" key="3">
    <source>
        <dbReference type="Proteomes" id="UP000004394"/>
    </source>
</evidence>
<organism evidence="2 3">
    <name type="scientific">Hoylesella marshii DSM 16973 = JCM 13450</name>
    <dbReference type="NCBI Taxonomy" id="862515"/>
    <lineage>
        <taxon>Bacteria</taxon>
        <taxon>Pseudomonadati</taxon>
        <taxon>Bacteroidota</taxon>
        <taxon>Bacteroidia</taxon>
        <taxon>Bacteroidales</taxon>
        <taxon>Prevotellaceae</taxon>
        <taxon>Hoylesella</taxon>
    </lineage>
</organism>
<dbReference type="STRING" id="862515.HMPREF0658_1449"/>
<dbReference type="OrthoDB" id="6307329at2"/>
<dbReference type="Proteomes" id="UP000004394">
    <property type="component" value="Unassembled WGS sequence"/>
</dbReference>
<sequence>MEQIAHKPTLSIIIPIYNGARYLRENIQNVLAQPCKDFELILLDDGSKDESLSICKEFDSPYIRLYTHANMGVSRTRNKGIELSRGEILIFIDQDDVMRSNFYTEKMRDQLKETFGQGIDLIITGAWSGDENLDQGIFLSIEKQRKGIYNGRCNTTAWGTTFTFNMNIFSRRLFFDEENKATAVRFFELPLDVETIFRHLTQYAARKILYADNFSFCIRRNNEISVSSNWNWIKVHPIKCEAYYDLIQWHKKYYPHDVATIHGAEKAFLQTVTDMIKTNYEVQADLVSFKKEISKKKYYHDLQEMIIAHPEESILVKALLTAPIQVGRLLHIGWFRHLIRKRWTLYEKLGIGQKKTDLRGMYER</sequence>
<dbReference type="CDD" id="cd00761">
    <property type="entry name" value="Glyco_tranf_GTA_type"/>
    <property type="match status" value="1"/>
</dbReference>
<dbReference type="PANTHER" id="PTHR22916:SF3">
    <property type="entry name" value="UDP-GLCNAC:BETAGAL BETA-1,3-N-ACETYLGLUCOSAMINYLTRANSFERASE-LIKE PROTEIN 1"/>
    <property type="match status" value="1"/>
</dbReference>
<dbReference type="Gene3D" id="3.90.550.10">
    <property type="entry name" value="Spore Coat Polysaccharide Biosynthesis Protein SpsA, Chain A"/>
    <property type="match status" value="1"/>
</dbReference>
<dbReference type="EC" id="2.4.-.-" evidence="2"/>
<reference evidence="2" key="1">
    <citation type="submission" date="2010-07" db="EMBL/GenBank/DDBJ databases">
        <authorList>
            <person name="Muzny D."/>
            <person name="Qin X."/>
            <person name="Deng J."/>
            <person name="Jiang H."/>
            <person name="Liu Y."/>
            <person name="Qu J."/>
            <person name="Song X.-Z."/>
            <person name="Zhang L."/>
            <person name="Thornton R."/>
            <person name="Coyle M."/>
            <person name="Francisco L."/>
            <person name="Jackson L."/>
            <person name="Javaid M."/>
            <person name="Korchina V."/>
            <person name="Kovar C."/>
            <person name="Mata R."/>
            <person name="Mathew T."/>
            <person name="Ngo R."/>
            <person name="Nguyen L."/>
            <person name="Nguyen N."/>
            <person name="Okwuonu G."/>
            <person name="Ongeri F."/>
            <person name="Pham C."/>
            <person name="Simmons D."/>
            <person name="Wilczek-Boney K."/>
            <person name="Hale W."/>
            <person name="Jakkamsetti A."/>
            <person name="Pham P."/>
            <person name="Ruth R."/>
            <person name="San Lucas F."/>
            <person name="Warren J."/>
            <person name="Zhang J."/>
            <person name="Zhao Z."/>
            <person name="Zhou C."/>
            <person name="Zhu D."/>
            <person name="Lee S."/>
            <person name="Bess C."/>
            <person name="Blankenburg K."/>
            <person name="Forbes L."/>
            <person name="Fu Q."/>
            <person name="Gubbala S."/>
            <person name="Hirani K."/>
            <person name="Jayaseelan J.C."/>
            <person name="Lara F."/>
            <person name="Munidasa M."/>
            <person name="Palculict T."/>
            <person name="Patil S."/>
            <person name="Pu L.-L."/>
            <person name="Saada N."/>
            <person name="Tang L."/>
            <person name="Weissenberger G."/>
            <person name="Zhu Y."/>
            <person name="Hemphill L."/>
            <person name="Shang Y."/>
            <person name="Youmans B."/>
            <person name="Ayvaz T."/>
            <person name="Ross M."/>
            <person name="Santibanez J."/>
            <person name="Aqrawi P."/>
            <person name="Gross S."/>
            <person name="Joshi V."/>
            <person name="Fowler G."/>
            <person name="Nazareth L."/>
            <person name="Reid J."/>
            <person name="Worley K."/>
            <person name="Petrosino J."/>
            <person name="Highlander S."/>
            <person name="Gibbs R."/>
        </authorList>
    </citation>
    <scope>NUCLEOTIDE SEQUENCE [LARGE SCALE GENOMIC DNA]</scope>
    <source>
        <strain evidence="2">DSM 16973</strain>
    </source>
</reference>
<keyword evidence="3" id="KW-1185">Reference proteome</keyword>
<feature type="domain" description="Glycosyltransferase 2-like" evidence="1">
    <location>
        <begin position="11"/>
        <end position="114"/>
    </location>
</feature>
<evidence type="ECO:0000259" key="1">
    <source>
        <dbReference type="Pfam" id="PF00535"/>
    </source>
</evidence>
<accession>E0NTE7</accession>
<dbReference type="AlphaFoldDB" id="E0NTE7"/>
<dbReference type="eggNOG" id="COG1215">
    <property type="taxonomic scope" value="Bacteria"/>
</dbReference>
<dbReference type="RefSeq" id="WP_006949555.1">
    <property type="nucleotide sequence ID" value="NZ_BAJI01000002.1"/>
</dbReference>
<keyword evidence="2" id="KW-0808">Transferase</keyword>
<dbReference type="EMBL" id="AEEI01000049">
    <property type="protein sequence ID" value="EFM01614.1"/>
    <property type="molecule type" value="Genomic_DNA"/>
</dbReference>
<dbReference type="SUPFAM" id="SSF53448">
    <property type="entry name" value="Nucleotide-diphospho-sugar transferases"/>
    <property type="match status" value="1"/>
</dbReference>
<name>E0NTE7_9BACT</name>